<name>A0ABQ3UIK0_9CHLR</name>
<dbReference type="Pfam" id="PF13580">
    <property type="entry name" value="SIS_2"/>
    <property type="match status" value="1"/>
</dbReference>
<dbReference type="Proteomes" id="UP000654345">
    <property type="component" value="Unassembled WGS sequence"/>
</dbReference>
<dbReference type="InterPro" id="IPR001347">
    <property type="entry name" value="SIS_dom"/>
</dbReference>
<keyword evidence="3" id="KW-1185">Reference proteome</keyword>
<comment type="caution">
    <text evidence="2">The sequence shown here is derived from an EMBL/GenBank/DDBJ whole genome shotgun (WGS) entry which is preliminary data.</text>
</comment>
<dbReference type="InterPro" id="IPR046348">
    <property type="entry name" value="SIS_dom_sf"/>
</dbReference>
<accession>A0ABQ3UIK0</accession>
<reference evidence="2 3" key="1">
    <citation type="journal article" date="2021" name="Int. J. Syst. Evol. Microbiol.">
        <title>Reticulibacter mediterranei gen. nov., sp. nov., within the new family Reticulibacteraceae fam. nov., and Ktedonospora formicarum gen. nov., sp. nov., Ktedonobacter robiniae sp. nov., Dictyobacter formicarum sp. nov. and Dictyobacter arantiisoli sp. nov., belonging to the class Ktedonobacteria.</title>
        <authorList>
            <person name="Yabe S."/>
            <person name="Zheng Y."/>
            <person name="Wang C.M."/>
            <person name="Sakai Y."/>
            <person name="Abe K."/>
            <person name="Yokota A."/>
            <person name="Donadio S."/>
            <person name="Cavaletti L."/>
            <person name="Monciardini P."/>
        </authorList>
    </citation>
    <scope>NUCLEOTIDE SEQUENCE [LARGE SCALE GENOMIC DNA]</scope>
    <source>
        <strain evidence="2 3">SOSP1-30</strain>
    </source>
</reference>
<feature type="domain" description="SIS" evidence="1">
    <location>
        <begin position="19"/>
        <end position="77"/>
    </location>
</feature>
<dbReference type="SUPFAM" id="SSF53697">
    <property type="entry name" value="SIS domain"/>
    <property type="match status" value="1"/>
</dbReference>
<evidence type="ECO:0000259" key="1">
    <source>
        <dbReference type="Pfam" id="PF13580"/>
    </source>
</evidence>
<proteinExistence type="predicted"/>
<sequence length="79" mass="8717">MSQQREVNDALTGVSMERYWQEAMQTVTRLQQTQMDGLREAARLCAVCLARGGVIHTYGTGHSRAFAMELAGRAGGWSL</sequence>
<gene>
    <name evidence="2" type="ORF">KSB_10030</name>
</gene>
<protein>
    <recommendedName>
        <fullName evidence="1">SIS domain-containing protein</fullName>
    </recommendedName>
</protein>
<dbReference type="Gene3D" id="3.40.50.10490">
    <property type="entry name" value="Glucose-6-phosphate isomerase like protein, domain 1"/>
    <property type="match status" value="1"/>
</dbReference>
<dbReference type="EMBL" id="BNJG01000001">
    <property type="protein sequence ID" value="GHO52528.1"/>
    <property type="molecule type" value="Genomic_DNA"/>
</dbReference>
<evidence type="ECO:0000313" key="3">
    <source>
        <dbReference type="Proteomes" id="UP000654345"/>
    </source>
</evidence>
<organism evidence="2 3">
    <name type="scientific">Ktedonobacter robiniae</name>
    <dbReference type="NCBI Taxonomy" id="2778365"/>
    <lineage>
        <taxon>Bacteria</taxon>
        <taxon>Bacillati</taxon>
        <taxon>Chloroflexota</taxon>
        <taxon>Ktedonobacteria</taxon>
        <taxon>Ktedonobacterales</taxon>
        <taxon>Ktedonobacteraceae</taxon>
        <taxon>Ktedonobacter</taxon>
    </lineage>
</organism>
<evidence type="ECO:0000313" key="2">
    <source>
        <dbReference type="EMBL" id="GHO52528.1"/>
    </source>
</evidence>